<feature type="domain" description="Tyrosine-protein phosphatase" evidence="14">
    <location>
        <begin position="19"/>
        <end position="160"/>
    </location>
</feature>
<evidence type="ECO:0000256" key="8">
    <source>
        <dbReference type="ARBA" id="ARBA00022912"/>
    </source>
</evidence>
<dbReference type="GO" id="GO:0005743">
    <property type="term" value="C:mitochondrial inner membrane"/>
    <property type="evidence" value="ECO:0007669"/>
    <property type="project" value="UniProtKB-SubCell"/>
</dbReference>
<comment type="catalytic activity">
    <reaction evidence="13">
        <text>O-phospho-L-threonyl-[protein] + H2O = L-threonyl-[protein] + phosphate</text>
        <dbReference type="Rhea" id="RHEA:47004"/>
        <dbReference type="Rhea" id="RHEA-COMP:11060"/>
        <dbReference type="Rhea" id="RHEA-COMP:11605"/>
        <dbReference type="ChEBI" id="CHEBI:15377"/>
        <dbReference type="ChEBI" id="CHEBI:30013"/>
        <dbReference type="ChEBI" id="CHEBI:43474"/>
        <dbReference type="ChEBI" id="CHEBI:61977"/>
        <dbReference type="EC" id="3.1.3.16"/>
    </reaction>
</comment>
<dbReference type="GO" id="GO:0017017">
    <property type="term" value="F:MAP kinase tyrosine/serine/threonine phosphatase activity"/>
    <property type="evidence" value="ECO:0007669"/>
    <property type="project" value="InterPro"/>
</dbReference>
<comment type="catalytic activity">
    <reaction evidence="12">
        <text>O-phospho-L-seryl-[protein] + H2O = L-seryl-[protein] + phosphate</text>
        <dbReference type="Rhea" id="RHEA:20629"/>
        <dbReference type="Rhea" id="RHEA-COMP:9863"/>
        <dbReference type="Rhea" id="RHEA-COMP:11604"/>
        <dbReference type="ChEBI" id="CHEBI:15377"/>
        <dbReference type="ChEBI" id="CHEBI:29999"/>
        <dbReference type="ChEBI" id="CHEBI:43474"/>
        <dbReference type="ChEBI" id="CHEBI:83421"/>
        <dbReference type="EC" id="3.1.3.16"/>
    </reaction>
</comment>
<reference evidence="16" key="2">
    <citation type="submission" date="2025-08" db="UniProtKB">
        <authorList>
            <consortium name="Ensembl"/>
        </authorList>
    </citation>
    <scope>IDENTIFICATION</scope>
</reference>
<dbReference type="PRINTS" id="PR01908">
    <property type="entry name" value="ADSPHPHTASE"/>
</dbReference>
<dbReference type="AlphaFoldDB" id="A0A670JGE2"/>
<reference evidence="16" key="3">
    <citation type="submission" date="2025-09" db="UniProtKB">
        <authorList>
            <consortium name="Ensembl"/>
        </authorList>
    </citation>
    <scope>IDENTIFICATION</scope>
</reference>
<evidence type="ECO:0000256" key="3">
    <source>
        <dbReference type="ARBA" id="ARBA00004637"/>
    </source>
</evidence>
<keyword evidence="11" id="KW-0539">Nucleus</keyword>
<accession>A0A670JGE2</accession>
<dbReference type="GO" id="GO:0005634">
    <property type="term" value="C:nucleus"/>
    <property type="evidence" value="ECO:0007669"/>
    <property type="project" value="UniProtKB-SubCell"/>
</dbReference>
<evidence type="ECO:0000256" key="10">
    <source>
        <dbReference type="ARBA" id="ARBA00023136"/>
    </source>
</evidence>
<evidence type="ECO:0000256" key="2">
    <source>
        <dbReference type="ARBA" id="ARBA00004496"/>
    </source>
</evidence>
<dbReference type="SMART" id="SM00195">
    <property type="entry name" value="DSPc"/>
    <property type="match status" value="1"/>
</dbReference>
<evidence type="ECO:0000256" key="9">
    <source>
        <dbReference type="ARBA" id="ARBA00023128"/>
    </source>
</evidence>
<dbReference type="InterPro" id="IPR020422">
    <property type="entry name" value="TYR_PHOSPHATASE_DUAL_dom"/>
</dbReference>
<keyword evidence="17" id="KW-1185">Reference proteome</keyword>
<dbReference type="InterPro" id="IPR000340">
    <property type="entry name" value="Dual-sp_phosphatase_cat-dom"/>
</dbReference>
<feature type="domain" description="Tyrosine specific protein phosphatases" evidence="15">
    <location>
        <begin position="80"/>
        <end position="139"/>
    </location>
</feature>
<name>A0A670JGE2_PODMU</name>
<dbReference type="OMA" id="TVRWIDD"/>
<dbReference type="InterPro" id="IPR016130">
    <property type="entry name" value="Tyr_Pase_AS"/>
</dbReference>
<protein>
    <submittedName>
        <fullName evidence="16">Dual specificity phosphatase 21</fullName>
    </submittedName>
</protein>
<keyword evidence="8" id="KW-0904">Protein phosphatase</keyword>
<sequence length="188" mass="21040">MNAAFGTIPIILRHPSVYGLSRITNSLFLSNGEAANNKLFLYANQITTVINVSVEVVNTYFPDIYYIHVPITDCPSSRLLDFFDPVADKIRAVESNQGRTLVHCAAGVSRSAALCIAYLMKYHSMSLANAHAWVKCCRPIVRPNNGFWQQLIQYEQKLFGKTSVKMVQSPLGVIPDLYENEVRVMIAL</sequence>
<dbReference type="InterPro" id="IPR029021">
    <property type="entry name" value="Prot-tyrosine_phosphatase-like"/>
</dbReference>
<evidence type="ECO:0000256" key="13">
    <source>
        <dbReference type="ARBA" id="ARBA00048336"/>
    </source>
</evidence>
<keyword evidence="10" id="KW-0472">Membrane</keyword>
<reference evidence="16 17" key="1">
    <citation type="journal article" date="2019" name="Proc. Natl. Acad. Sci. U.S.A.">
        <title>Regulatory changes in pterin and carotenoid genes underlie balanced color polymorphisms in the wall lizard.</title>
        <authorList>
            <person name="Andrade P."/>
            <person name="Pinho C."/>
            <person name="Perez I de Lanuza G."/>
            <person name="Afonso S."/>
            <person name="Brejcha J."/>
            <person name="Rubin C.J."/>
            <person name="Wallerman O."/>
            <person name="Pereira P."/>
            <person name="Sabatino S.J."/>
            <person name="Bellati A."/>
            <person name="Pellitteri-Rosa D."/>
            <person name="Bosakova Z."/>
            <person name="Bunikis I."/>
            <person name="Carretero M.A."/>
            <person name="Feiner N."/>
            <person name="Marsik P."/>
            <person name="Pauperio F."/>
            <person name="Salvi D."/>
            <person name="Soler L."/>
            <person name="While G.M."/>
            <person name="Uller T."/>
            <person name="Font E."/>
            <person name="Andersson L."/>
            <person name="Carneiro M."/>
        </authorList>
    </citation>
    <scope>NUCLEOTIDE SEQUENCE</scope>
</reference>
<evidence type="ECO:0000256" key="4">
    <source>
        <dbReference type="ARBA" id="ARBA00008601"/>
    </source>
</evidence>
<evidence type="ECO:0000256" key="1">
    <source>
        <dbReference type="ARBA" id="ARBA00004123"/>
    </source>
</evidence>
<keyword evidence="5" id="KW-0963">Cytoplasm</keyword>
<comment type="similarity">
    <text evidence="4">Belongs to the protein-tyrosine phosphatase family. Non-receptor class dual specificity subfamily.</text>
</comment>
<dbReference type="SUPFAM" id="SSF52799">
    <property type="entry name" value="(Phosphotyrosine protein) phosphatases II"/>
    <property type="match status" value="1"/>
</dbReference>
<dbReference type="InterPro" id="IPR020420">
    <property type="entry name" value="Atypical_DUSP_subfamB"/>
</dbReference>
<dbReference type="Pfam" id="PF00782">
    <property type="entry name" value="DSPc"/>
    <property type="match status" value="1"/>
</dbReference>
<dbReference type="PROSITE" id="PS00383">
    <property type="entry name" value="TYR_PHOSPHATASE_1"/>
    <property type="match status" value="1"/>
</dbReference>
<evidence type="ECO:0000256" key="12">
    <source>
        <dbReference type="ARBA" id="ARBA00047761"/>
    </source>
</evidence>
<keyword evidence="7" id="KW-0378">Hydrolase</keyword>
<evidence type="ECO:0000256" key="11">
    <source>
        <dbReference type="ARBA" id="ARBA00023242"/>
    </source>
</evidence>
<dbReference type="PRINTS" id="PR01910">
    <property type="entry name" value="ADSPHPHTASEB"/>
</dbReference>
<dbReference type="GO" id="GO:0004722">
    <property type="term" value="F:protein serine/threonine phosphatase activity"/>
    <property type="evidence" value="ECO:0007669"/>
    <property type="project" value="UniProtKB-EC"/>
</dbReference>
<dbReference type="PROSITE" id="PS50054">
    <property type="entry name" value="TYR_PHOSPHATASE_DUAL"/>
    <property type="match status" value="1"/>
</dbReference>
<dbReference type="GeneTree" id="ENSGT00940000163638"/>
<dbReference type="Gene3D" id="3.90.190.10">
    <property type="entry name" value="Protein tyrosine phosphatase superfamily"/>
    <property type="match status" value="1"/>
</dbReference>
<dbReference type="PANTHER" id="PTHR46495:SF1">
    <property type="entry name" value="DUAL SPECIFICITY PHOSPHATASE 21"/>
    <property type="match status" value="1"/>
</dbReference>
<evidence type="ECO:0000313" key="16">
    <source>
        <dbReference type="Ensembl" id="ENSPMRP00000023693.1"/>
    </source>
</evidence>
<evidence type="ECO:0000256" key="7">
    <source>
        <dbReference type="ARBA" id="ARBA00022801"/>
    </source>
</evidence>
<dbReference type="PANTHER" id="PTHR46495">
    <property type="entry name" value="DUAL SPECIFICITY PROTEIN PHOSPHATASE 21"/>
    <property type="match status" value="1"/>
</dbReference>
<proteinExistence type="inferred from homology"/>
<dbReference type="Ensembl" id="ENSPMRT00000025142.1">
    <property type="protein sequence ID" value="ENSPMRP00000023693.1"/>
    <property type="gene ID" value="ENSPMRG00000015334.1"/>
</dbReference>
<dbReference type="FunFam" id="3.90.190.10:FF:000049">
    <property type="entry name" value="Dual specificity protein phosphatase 14"/>
    <property type="match status" value="1"/>
</dbReference>
<evidence type="ECO:0000259" key="15">
    <source>
        <dbReference type="PROSITE" id="PS50056"/>
    </source>
</evidence>
<dbReference type="Proteomes" id="UP000472272">
    <property type="component" value="Chromosome 16"/>
</dbReference>
<evidence type="ECO:0000259" key="14">
    <source>
        <dbReference type="PROSITE" id="PS50054"/>
    </source>
</evidence>
<evidence type="ECO:0000256" key="6">
    <source>
        <dbReference type="ARBA" id="ARBA00022792"/>
    </source>
</evidence>
<evidence type="ECO:0000313" key="17">
    <source>
        <dbReference type="Proteomes" id="UP000472272"/>
    </source>
</evidence>
<dbReference type="GO" id="GO:0004725">
    <property type="term" value="F:protein tyrosine phosphatase activity"/>
    <property type="evidence" value="ECO:0007669"/>
    <property type="project" value="Ensembl"/>
</dbReference>
<keyword evidence="6" id="KW-0999">Mitochondrion inner membrane</keyword>
<keyword evidence="9" id="KW-0496">Mitochondrion</keyword>
<evidence type="ECO:0000256" key="5">
    <source>
        <dbReference type="ARBA" id="ARBA00022490"/>
    </source>
</evidence>
<comment type="subcellular location">
    <subcellularLocation>
        <location evidence="2">Cytoplasm</location>
    </subcellularLocation>
    <subcellularLocation>
        <location evidence="3">Mitochondrion inner membrane</location>
        <topology evidence="3">Peripheral membrane protein</topology>
    </subcellularLocation>
    <subcellularLocation>
        <location evidence="1">Nucleus</location>
    </subcellularLocation>
</comment>
<dbReference type="PROSITE" id="PS50056">
    <property type="entry name" value="TYR_PHOSPHATASE_2"/>
    <property type="match status" value="1"/>
</dbReference>
<gene>
    <name evidence="16" type="primary">DUSP21</name>
</gene>
<dbReference type="OrthoDB" id="285418at2759"/>
<organism evidence="16 17">
    <name type="scientific">Podarcis muralis</name>
    <name type="common">Wall lizard</name>
    <name type="synonym">Lacerta muralis</name>
    <dbReference type="NCBI Taxonomy" id="64176"/>
    <lineage>
        <taxon>Eukaryota</taxon>
        <taxon>Metazoa</taxon>
        <taxon>Chordata</taxon>
        <taxon>Craniata</taxon>
        <taxon>Vertebrata</taxon>
        <taxon>Euteleostomi</taxon>
        <taxon>Lepidosauria</taxon>
        <taxon>Squamata</taxon>
        <taxon>Bifurcata</taxon>
        <taxon>Unidentata</taxon>
        <taxon>Episquamata</taxon>
        <taxon>Laterata</taxon>
        <taxon>Lacertibaenia</taxon>
        <taxon>Lacertidae</taxon>
        <taxon>Podarcis</taxon>
    </lineage>
</organism>
<dbReference type="InterPro" id="IPR000387">
    <property type="entry name" value="Tyr_Pase_dom"/>
</dbReference>